<evidence type="ECO:0000313" key="5">
    <source>
        <dbReference type="EMBL" id="SNR88073.1"/>
    </source>
</evidence>
<feature type="domain" description="HTH asnC-type" evidence="4">
    <location>
        <begin position="5"/>
        <end position="66"/>
    </location>
</feature>
<evidence type="ECO:0000313" key="6">
    <source>
        <dbReference type="Proteomes" id="UP000198324"/>
    </source>
</evidence>
<dbReference type="GO" id="GO:0043565">
    <property type="term" value="F:sequence-specific DNA binding"/>
    <property type="evidence" value="ECO:0007669"/>
    <property type="project" value="InterPro"/>
</dbReference>
<organism evidence="5 6">
    <name type="scientific">Humidesulfovibrio mexicanus</name>
    <dbReference type="NCBI Taxonomy" id="147047"/>
    <lineage>
        <taxon>Bacteria</taxon>
        <taxon>Pseudomonadati</taxon>
        <taxon>Thermodesulfobacteriota</taxon>
        <taxon>Desulfovibrionia</taxon>
        <taxon>Desulfovibrionales</taxon>
        <taxon>Desulfovibrionaceae</taxon>
        <taxon>Humidesulfovibrio</taxon>
    </lineage>
</organism>
<dbReference type="InterPro" id="IPR000485">
    <property type="entry name" value="AsnC-type_HTH_dom"/>
</dbReference>
<dbReference type="PRINTS" id="PR00033">
    <property type="entry name" value="HTHASNC"/>
</dbReference>
<dbReference type="Gene3D" id="1.10.10.10">
    <property type="entry name" value="Winged helix-like DNA-binding domain superfamily/Winged helix DNA-binding domain"/>
    <property type="match status" value="1"/>
</dbReference>
<dbReference type="RefSeq" id="WP_089273678.1">
    <property type="nucleotide sequence ID" value="NZ_FZOC01000003.1"/>
</dbReference>
<dbReference type="SUPFAM" id="SSF46785">
    <property type="entry name" value="Winged helix' DNA-binding domain"/>
    <property type="match status" value="1"/>
</dbReference>
<keyword evidence="6" id="KW-1185">Reference proteome</keyword>
<dbReference type="GO" id="GO:0043200">
    <property type="term" value="P:response to amino acid"/>
    <property type="evidence" value="ECO:0007669"/>
    <property type="project" value="TreeGrafter"/>
</dbReference>
<dbReference type="PANTHER" id="PTHR30154:SF34">
    <property type="entry name" value="TRANSCRIPTIONAL REGULATOR AZLB"/>
    <property type="match status" value="1"/>
</dbReference>
<dbReference type="AlphaFoldDB" id="A0A238ZZK0"/>
<dbReference type="Proteomes" id="UP000198324">
    <property type="component" value="Unassembled WGS sequence"/>
</dbReference>
<name>A0A238ZZK0_9BACT</name>
<dbReference type="PROSITE" id="PS50956">
    <property type="entry name" value="HTH_ASNC_2"/>
    <property type="match status" value="1"/>
</dbReference>
<accession>A0A238ZZK0</accession>
<evidence type="ECO:0000256" key="2">
    <source>
        <dbReference type="ARBA" id="ARBA00023125"/>
    </source>
</evidence>
<dbReference type="Pfam" id="PF13404">
    <property type="entry name" value="HTH_AsnC-type"/>
    <property type="match status" value="1"/>
</dbReference>
<evidence type="ECO:0000259" key="4">
    <source>
        <dbReference type="PROSITE" id="PS50956"/>
    </source>
</evidence>
<keyword evidence="3" id="KW-0804">Transcription</keyword>
<dbReference type="Pfam" id="PF01037">
    <property type="entry name" value="AsnC_trans_reg"/>
    <property type="match status" value="1"/>
</dbReference>
<dbReference type="PANTHER" id="PTHR30154">
    <property type="entry name" value="LEUCINE-RESPONSIVE REGULATORY PROTEIN"/>
    <property type="match status" value="1"/>
</dbReference>
<dbReference type="SMART" id="SM00344">
    <property type="entry name" value="HTH_ASNC"/>
    <property type="match status" value="1"/>
</dbReference>
<evidence type="ECO:0000256" key="1">
    <source>
        <dbReference type="ARBA" id="ARBA00023015"/>
    </source>
</evidence>
<dbReference type="OrthoDB" id="9152244at2"/>
<evidence type="ECO:0000256" key="3">
    <source>
        <dbReference type="ARBA" id="ARBA00023163"/>
    </source>
</evidence>
<reference evidence="5 6" key="1">
    <citation type="submission" date="2017-06" db="EMBL/GenBank/DDBJ databases">
        <authorList>
            <person name="Kim H.J."/>
            <person name="Triplett B.A."/>
        </authorList>
    </citation>
    <scope>NUCLEOTIDE SEQUENCE [LARGE SCALE GENOMIC DNA]</scope>
    <source>
        <strain evidence="5 6">DSM 13116</strain>
    </source>
</reference>
<keyword evidence="2" id="KW-0238">DNA-binding</keyword>
<gene>
    <name evidence="5" type="ORF">SAMN04488503_1688</name>
</gene>
<dbReference type="InterPro" id="IPR036390">
    <property type="entry name" value="WH_DNA-bd_sf"/>
</dbReference>
<keyword evidence="1" id="KW-0805">Transcription regulation</keyword>
<protein>
    <submittedName>
        <fullName evidence="5">Transcriptional regulator, AsnC family</fullName>
    </submittedName>
</protein>
<proteinExistence type="predicted"/>
<dbReference type="Gene3D" id="3.30.70.920">
    <property type="match status" value="1"/>
</dbReference>
<dbReference type="InterPro" id="IPR011008">
    <property type="entry name" value="Dimeric_a/b-barrel"/>
</dbReference>
<dbReference type="InterPro" id="IPR036388">
    <property type="entry name" value="WH-like_DNA-bd_sf"/>
</dbReference>
<dbReference type="InterPro" id="IPR019887">
    <property type="entry name" value="Tscrpt_reg_AsnC/Lrp_C"/>
</dbReference>
<dbReference type="InterPro" id="IPR019888">
    <property type="entry name" value="Tscrpt_reg_AsnC-like"/>
</dbReference>
<dbReference type="GO" id="GO:0005829">
    <property type="term" value="C:cytosol"/>
    <property type="evidence" value="ECO:0007669"/>
    <property type="project" value="TreeGrafter"/>
</dbReference>
<dbReference type="SUPFAM" id="SSF54909">
    <property type="entry name" value="Dimeric alpha+beta barrel"/>
    <property type="match status" value="1"/>
</dbReference>
<dbReference type="EMBL" id="FZOC01000003">
    <property type="protein sequence ID" value="SNR88073.1"/>
    <property type="molecule type" value="Genomic_DNA"/>
</dbReference>
<sequence length="160" mass="17136">MKKTMDAADRRLVAALAEDGQASAAVLAETLGVTAPTIRARMKNMVAQGLLRVAGLVDPSAVKGLSVALVGIKLHSQMQLDQKLEEISALPDVNWAAAVTGRYDILVELVTSEDIADLYNFLDKALSGVGGIASSESFVVMKARRKWIPLPKGARTWFSE</sequence>